<protein>
    <submittedName>
        <fullName evidence="1">Cell fate regulator YmcA, YheA/YmcA/DUF963 family (Controls sporulation, competence, biofilm development)</fullName>
    </submittedName>
</protein>
<dbReference type="Proteomes" id="UP000199488">
    <property type="component" value="Unassembled WGS sequence"/>
</dbReference>
<name>A0A1H2QFQ0_9BACI</name>
<dbReference type="RefSeq" id="WP_176967582.1">
    <property type="nucleotide sequence ID" value="NZ_FNNC01000001.1"/>
</dbReference>
<dbReference type="SUPFAM" id="SSF158622">
    <property type="entry name" value="YheA/YmcA-like"/>
    <property type="match status" value="1"/>
</dbReference>
<evidence type="ECO:0000313" key="2">
    <source>
        <dbReference type="Proteomes" id="UP000199488"/>
    </source>
</evidence>
<dbReference type="Pfam" id="PF06133">
    <property type="entry name" value="Com_YlbF"/>
    <property type="match status" value="1"/>
</dbReference>
<dbReference type="Gene3D" id="1.20.1500.10">
    <property type="entry name" value="YheA/YmcA-like"/>
    <property type="match status" value="1"/>
</dbReference>
<dbReference type="InterPro" id="IPR052767">
    <property type="entry name" value="Bact_com_dev_regulator"/>
</dbReference>
<proteinExistence type="predicted"/>
<dbReference type="EMBL" id="FNNC01000001">
    <property type="protein sequence ID" value="SDW05668.1"/>
    <property type="molecule type" value="Genomic_DNA"/>
</dbReference>
<keyword evidence="2" id="KW-1185">Reference proteome</keyword>
<reference evidence="1 2" key="1">
    <citation type="submission" date="2016-10" db="EMBL/GenBank/DDBJ databases">
        <authorList>
            <person name="de Groot N.N."/>
        </authorList>
    </citation>
    <scope>NUCLEOTIDE SEQUENCE [LARGE SCALE GENOMIC DNA]</scope>
    <source>
        <strain evidence="1 2">DSM 23126</strain>
    </source>
</reference>
<dbReference type="InterPro" id="IPR023378">
    <property type="entry name" value="YheA/YmcA-like_dom_sf"/>
</dbReference>
<dbReference type="STRING" id="1122204.SAMN05421781_0290"/>
<gene>
    <name evidence="1" type="ORF">SAMN05421781_0290</name>
</gene>
<dbReference type="PANTHER" id="PTHR38448:SF1">
    <property type="entry name" value="YLBF FAMILY REGULATOR"/>
    <property type="match status" value="1"/>
</dbReference>
<accession>A0A1H2QFQ0</accession>
<evidence type="ECO:0000313" key="1">
    <source>
        <dbReference type="EMBL" id="SDW05668.1"/>
    </source>
</evidence>
<dbReference type="InterPro" id="IPR010368">
    <property type="entry name" value="Com_YlbF"/>
</dbReference>
<dbReference type="InterPro" id="IPR016783">
    <property type="entry name" value="Biofilm_formation_YmcA"/>
</dbReference>
<sequence>MAYTKEEVMQEAGRLAERLKETEEVDFFIRAETQINDNVRIQNLIQEIKDKQKQAVNFQHYEKTEAKRQVEAQINDLHEEIENIPIVGQFRQSQTEVNYILQLISDQITASIWETEDDNSSS</sequence>
<organism evidence="1 2">
    <name type="scientific">Marinococcus luteus</name>
    <dbReference type="NCBI Taxonomy" id="1122204"/>
    <lineage>
        <taxon>Bacteria</taxon>
        <taxon>Bacillati</taxon>
        <taxon>Bacillota</taxon>
        <taxon>Bacilli</taxon>
        <taxon>Bacillales</taxon>
        <taxon>Bacillaceae</taxon>
        <taxon>Marinococcus</taxon>
    </lineage>
</organism>
<dbReference type="AlphaFoldDB" id="A0A1H2QFQ0"/>
<dbReference type="PANTHER" id="PTHR38448">
    <property type="entry name" value="REGULATORY PROTEIN YLBF-RELATED"/>
    <property type="match status" value="1"/>
</dbReference>
<dbReference type="PIRSF" id="PIRSF021287">
    <property type="entry name" value="Biofilm_formation_YmcA"/>
    <property type="match status" value="1"/>
</dbReference>